<keyword evidence="4" id="KW-0472">Membrane</keyword>
<organism evidence="6 7">
    <name type="scientific">Nocardia terpenica</name>
    <dbReference type="NCBI Taxonomy" id="455432"/>
    <lineage>
        <taxon>Bacteria</taxon>
        <taxon>Bacillati</taxon>
        <taxon>Actinomycetota</taxon>
        <taxon>Actinomycetes</taxon>
        <taxon>Mycobacteriales</taxon>
        <taxon>Nocardiaceae</taxon>
        <taxon>Nocardia</taxon>
    </lineage>
</organism>
<evidence type="ECO:0000256" key="4">
    <source>
        <dbReference type="ARBA" id="ARBA00023136"/>
    </source>
</evidence>
<dbReference type="AlphaFoldDB" id="A0A6G9Z2I2"/>
<dbReference type="Proteomes" id="UP000500953">
    <property type="component" value="Chromosome"/>
</dbReference>
<name>A0A6G9Z2I2_9NOCA</name>
<keyword evidence="3" id="KW-1133">Transmembrane helix</keyword>
<proteinExistence type="predicted"/>
<comment type="subcellular location">
    <subcellularLocation>
        <location evidence="1">Membrane</location>
        <topology evidence="1">Multi-pass membrane protein</topology>
    </subcellularLocation>
</comment>
<evidence type="ECO:0000256" key="5">
    <source>
        <dbReference type="SAM" id="MobiDB-lite"/>
    </source>
</evidence>
<dbReference type="InterPro" id="IPR032808">
    <property type="entry name" value="DoxX"/>
</dbReference>
<dbReference type="GO" id="GO:0016020">
    <property type="term" value="C:membrane"/>
    <property type="evidence" value="ECO:0007669"/>
    <property type="project" value="UniProtKB-SubCell"/>
</dbReference>
<feature type="compositionally biased region" description="Basic and acidic residues" evidence="5">
    <location>
        <begin position="343"/>
        <end position="354"/>
    </location>
</feature>
<evidence type="ECO:0000313" key="6">
    <source>
        <dbReference type="EMBL" id="QIS19664.1"/>
    </source>
</evidence>
<feature type="compositionally biased region" description="Basic and acidic residues" evidence="5">
    <location>
        <begin position="373"/>
        <end position="382"/>
    </location>
</feature>
<feature type="region of interest" description="Disordered" evidence="5">
    <location>
        <begin position="343"/>
        <end position="389"/>
    </location>
</feature>
<keyword evidence="2" id="KW-0812">Transmembrane</keyword>
<evidence type="ECO:0000313" key="7">
    <source>
        <dbReference type="Proteomes" id="UP000500953"/>
    </source>
</evidence>
<accession>A0A6G9Z2I2</accession>
<evidence type="ECO:0000256" key="3">
    <source>
        <dbReference type="ARBA" id="ARBA00022989"/>
    </source>
</evidence>
<evidence type="ECO:0000256" key="1">
    <source>
        <dbReference type="ARBA" id="ARBA00004141"/>
    </source>
</evidence>
<evidence type="ECO:0000256" key="2">
    <source>
        <dbReference type="ARBA" id="ARBA00022692"/>
    </source>
</evidence>
<dbReference type="EMBL" id="CP046173">
    <property type="protein sequence ID" value="QIS19664.1"/>
    <property type="molecule type" value="Genomic_DNA"/>
</dbReference>
<reference evidence="6 7" key="1">
    <citation type="journal article" date="2019" name="ACS Chem. Biol.">
        <title>Identification and Mobilization of a Cryptic Antibiotic Biosynthesis Gene Locus from a Human-Pathogenic Nocardia Isolate.</title>
        <authorList>
            <person name="Herisse M."/>
            <person name="Ishida K."/>
            <person name="Porter J.L."/>
            <person name="Howden B."/>
            <person name="Hertweck C."/>
            <person name="Stinear T.P."/>
            <person name="Pidot S.J."/>
        </authorList>
    </citation>
    <scope>NUCLEOTIDE SEQUENCE [LARGE SCALE GENOMIC DNA]</scope>
    <source>
        <strain evidence="6 7">AUSMDU00012715</strain>
    </source>
</reference>
<gene>
    <name evidence="6" type="ORF">F6W96_16575</name>
</gene>
<sequence>MLLRRLARPLLASAFVVDGVDTLMHPEPRAKAATTLVERGERRLPPQLASKLPSDPGTVVRVNAAAQVSAGVLLALGRMPRLSAVVLACTVVPATVTEQDFWNENDPDRRGAKRAAFLKDMGLLGGLMIAAADTEGKPSLGWRGRRAARRAAAALPFTTSADPLRDRLQHQATRGRHLAESLAEAAQTHGTELAEAARTRGAELTDTALQRGSEAADVAKHRSAELAKVARHRGTDWAEVAKHRGGDWADVARHRGADWADVAKHRGADWADVAKHRGADVAKHRGVDWADVARHRGADWADVAKHRGADWADVAKARGADWAEVAKQRGSEIAEVAKQRGAELAETARERGPELAETAQQQGKRAARQARRKASELAELTRTRSIGTH</sequence>
<dbReference type="RefSeq" id="WP_167486948.1">
    <property type="nucleotide sequence ID" value="NZ_CP046173.1"/>
</dbReference>
<dbReference type="Pfam" id="PF07681">
    <property type="entry name" value="DoxX"/>
    <property type="match status" value="1"/>
</dbReference>
<protein>
    <submittedName>
        <fullName evidence="6">DoxX family membrane protein</fullName>
    </submittedName>
</protein>